<comment type="caution">
    <text evidence="1">The sequence shown here is derived from an EMBL/GenBank/DDBJ whole genome shotgun (WGS) entry which is preliminary data.</text>
</comment>
<gene>
    <name evidence="1" type="ORF">C8P64_0481</name>
</gene>
<accession>A0A2T6AL06</accession>
<evidence type="ECO:0000313" key="2">
    <source>
        <dbReference type="Proteomes" id="UP000244174"/>
    </source>
</evidence>
<organism evidence="1 2">
    <name type="scientific">Christiangramia gaetbulicola</name>
    <dbReference type="NCBI Taxonomy" id="703340"/>
    <lineage>
        <taxon>Bacteria</taxon>
        <taxon>Pseudomonadati</taxon>
        <taxon>Bacteroidota</taxon>
        <taxon>Flavobacteriia</taxon>
        <taxon>Flavobacteriales</taxon>
        <taxon>Flavobacteriaceae</taxon>
        <taxon>Christiangramia</taxon>
    </lineage>
</organism>
<dbReference type="Proteomes" id="UP000244174">
    <property type="component" value="Unassembled WGS sequence"/>
</dbReference>
<sequence length="172" mass="20292">MKDQNSKKCLTNQEIMEHIMNDIEKIDIGRFDYIYIPNKSDFTKAMTHSILETCKRLDLRVVREVDIKMPEHIRIAHKRKTCIGKVDFIIINPDEKDIAIELDSSNKQYNYKKLEVSAEIGYKAVWIVWKRNTSGKPYKSSYKDDHSQKNHELGFVNNNVSILRHTFHPKLK</sequence>
<proteinExistence type="predicted"/>
<name>A0A2T6AL06_9FLAO</name>
<reference evidence="1 2" key="1">
    <citation type="submission" date="2018-04" db="EMBL/GenBank/DDBJ databases">
        <title>Genomic Encyclopedia of Archaeal and Bacterial Type Strains, Phase II (KMG-II): from individual species to whole genera.</title>
        <authorList>
            <person name="Goeker M."/>
        </authorList>
    </citation>
    <scope>NUCLEOTIDE SEQUENCE [LARGE SCALE GENOMIC DNA]</scope>
    <source>
        <strain evidence="1 2">DSM 23082</strain>
    </source>
</reference>
<protein>
    <submittedName>
        <fullName evidence="1">Uncharacterized protein</fullName>
    </submittedName>
</protein>
<dbReference type="EMBL" id="QBKQ01000001">
    <property type="protein sequence ID" value="PTX44502.1"/>
    <property type="molecule type" value="Genomic_DNA"/>
</dbReference>
<evidence type="ECO:0000313" key="1">
    <source>
        <dbReference type="EMBL" id="PTX44502.1"/>
    </source>
</evidence>
<dbReference type="AlphaFoldDB" id="A0A2T6AL06"/>
<keyword evidence="2" id="KW-1185">Reference proteome</keyword>